<reference evidence="3" key="1">
    <citation type="submission" date="2022-10" db="EMBL/GenBank/DDBJ databases">
        <authorList>
            <person name="Chen Y."/>
            <person name="Dougan E. K."/>
            <person name="Chan C."/>
            <person name="Rhodes N."/>
            <person name="Thang M."/>
        </authorList>
    </citation>
    <scope>NUCLEOTIDE SEQUENCE</scope>
</reference>
<feature type="compositionally biased region" description="Basic and acidic residues" evidence="2">
    <location>
        <begin position="739"/>
        <end position="759"/>
    </location>
</feature>
<dbReference type="InterPro" id="IPR043502">
    <property type="entry name" value="DNA/RNA_pol_sf"/>
</dbReference>
<feature type="compositionally biased region" description="Basic and acidic residues" evidence="2">
    <location>
        <begin position="402"/>
        <end position="412"/>
    </location>
</feature>
<feature type="compositionally biased region" description="Pro residues" evidence="2">
    <location>
        <begin position="10"/>
        <end position="22"/>
    </location>
</feature>
<gene>
    <name evidence="3" type="ORF">C1SCF055_LOCUS12070</name>
</gene>
<feature type="region of interest" description="Disordered" evidence="2">
    <location>
        <begin position="359"/>
        <end position="417"/>
    </location>
</feature>
<dbReference type="GO" id="GO:0006310">
    <property type="term" value="P:DNA recombination"/>
    <property type="evidence" value="ECO:0007669"/>
    <property type="project" value="UniProtKB-KW"/>
</dbReference>
<dbReference type="GO" id="GO:0015074">
    <property type="term" value="P:DNA integration"/>
    <property type="evidence" value="ECO:0007669"/>
    <property type="project" value="InterPro"/>
</dbReference>
<keyword evidence="5" id="KW-1185">Reference proteome</keyword>
<evidence type="ECO:0000256" key="1">
    <source>
        <dbReference type="ARBA" id="ARBA00023172"/>
    </source>
</evidence>
<feature type="region of interest" description="Disordered" evidence="2">
    <location>
        <begin position="1"/>
        <end position="28"/>
    </location>
</feature>
<dbReference type="InterPro" id="IPR011010">
    <property type="entry name" value="DNA_brk_join_enz"/>
</dbReference>
<sequence>MQSGDYGNGPPYPIEGVPPPPWRRQGLEGTDNVTVQTDHSVTWSNDEQRSSVQVFCGTEAGGWSAILAQADQMQSIGALRQHYNLPDNVWNAFVQIAGDPMDDMRLLAVLPPSIVSAALERSQLPDGSYLSAVQASHVGLVYNLSRRIQHTRSGGDWDAWVESSPFGDQRITVEPAVTKDASDSNERKMKMTQILDQMDDGDFTVQTEEMRAKWYQRYVQVVGGYPPEEEDPTLEQLSALQKRIEKQDTAPFVDFAIYVPFGQRALKASKFRTFVLTSSGYVTKELPGPANFNQWRTCYRLLKTSLLMLDAVGLAALQAYEATIERLARSHGMPRTPAEQLASGHMQGGLSAITPVVESYNNNTKAQGSTEPSRRRKRKWRNDQGSVKVCGEGQQHEGTGAKSEKPEPKPEAESSAEYTYTYETDEGEAEDGDEGQEDPDEKDPLMSQTLEEYYQKRVFIFIHHFAGPADPLTTAMRNESLKQGIRLKAYSVEKESGTGDLLADEPYNTHLRWAKRGYVDAFHAGFPCSTFSRLRFRRREGLPGPVRTKFEPYGRLTNNPAAQAECDRGTVMACRAIDMATAVGESKRVSSVGAIATLENPPPSNEPEHLSAWELPEMEKFRRVRPSQGVIFNTCRYEEDLELGKRHFKPQQFEGTLRGMQCLSLECTCGEPGNHDSITGPAKSKASATYPKALCEAYARLAVEHLKLMGKEEFLRSRMASLQNTIDVAKARIVKRDEPFGPDAHVQDEKKTKAKEARSRSRRRVHYPSLSPPTRREYKAATMHERPKSQARPPLKRRKRNMTPPEVKLKPAKDALNTPEAYWQGGEGKHEALRPSTSKEADPSLLEFVGGMKDPYKVVLPRATLLSLGLRIRAAWETLERRHKDAHEVSEKYGTPDCEMKDHLVREWKAALRKVLGAQAPPAVKIKPRWKYVSPLDPELLEAWVPKGADPDDAVPNWVRNGAPLGIEMPIPVKGIFPKNVEGSNLDYHGNHELEDAEAQMSHGEILNYTSVLENLEDARIELNRYKAEGFMVDVDKETVQKEMSHGTISRLGLIVKQKPEGVKRRIILDLRRSGGNRKAVLPEKLVLPRPRDAVAMMRDVYNQRRGCGSDEGYTRELVVVDISDAFCPWQFTKLNCNKAQHQTYLDDGLWILQGTLKERNSILAMVITTLFALGLKVSLKKGLRSSRVQWVGVRFTLNEDAIILGLPDKLMSDLLQVLKSWANAGMAPIKELRQVAGRTSWVSGILPRTRWVVAVFYRVLHERLNDIASGKEEERRQHRRDDRAKGGLFVVKQLEQPRVWLIKYLEVAMTKPTRRLKLDTMKYPKATIVTDASPLGAGAILLINNRITKAYTTKVTHRDARLLGFEDSWEQAASQGIAETLSVLLALKHWAKELQSCHVELQVQSDSLVALATAKRLSSSTSTLNFLGAEIALVCEEIGIEGLRTSHIPGSANTSADWLSRPDKIAKDEMPVELKGIPIHNELQVRGPEFYHLAPPQLAPDLWHCPLRACWATSTLCCAMVSFDMGLRGTAHPSAGELGHSSLVPLLFRNRDSTQTAAPQAEGCLFRLLRDPPNVAVPQGRRVFGDVYHKEGSSVERSSSEGRRLLASAGLADNTSVDGPNDPFDKEESLTSTELYGTKDRWDITSPKSQSGKSEGSPESMNKFPPDPPSSVPEGAQHKGPWWRELLASPVKKLRLAELGRNFRALAMPSYELPPVETPTTGILPFDMHTKVTDQSQGSIKPKSTLAKVRKDLPKRSSGAKLPKPNRRSAVKLAKAKCALAGIVARVERDFCANSSRAARASKRNTIKQILRAGNEGLPLTPFSLKLLAGTLRESGYKSAHSYLIEAKLEHVEAGHHWTSLLDRHFKLCMAAAKRGTGPRKKAAEVPEGTWTDHSLLEDPSVAGLKVLHSALLFACGVHWMMREIELSNLRTEDIRFDCANRMVTILWRESKKDTEGIGISRTLQCLCENGCDLKCPYAVLETLVNHATLRGTPMGAIAMGKKGRLATKADIVHDWRKLYGKDVTGHSTRRSGALQYIRKGWAVSQVGYLGRWKSNIIMEYAQEALESMAVNNTQCFGVSGAQLQMAQQLIKGNAQCNDNQQLLVTKADAVVVQKLKEELETFKGHTLGSHVALENAIKDVEDQVTQSSKYLPKMVKSVRQQVIHANAVTLVYAPPITWRTKCSWYYHASNYEFTDGDVSKVIGKGSLSELRSFVSEQMYTAWRKSVEVIRCFDGKGIERPCGPLYREDVNAEKDADENLLSGLGYVGVLTICFAFSDTIDEGVDLYLLCSLRVSCCAHSA</sequence>
<feature type="compositionally biased region" description="Polar residues" evidence="2">
    <location>
        <begin position="1647"/>
        <end position="1661"/>
    </location>
</feature>
<feature type="compositionally biased region" description="Polar residues" evidence="2">
    <location>
        <begin position="359"/>
        <end position="371"/>
    </location>
</feature>
<dbReference type="GO" id="GO:0003677">
    <property type="term" value="F:DNA binding"/>
    <property type="evidence" value="ECO:0007669"/>
    <property type="project" value="InterPro"/>
</dbReference>
<dbReference type="EMBL" id="CAMXCT030000896">
    <property type="protein sequence ID" value="CAL4771854.1"/>
    <property type="molecule type" value="Genomic_DNA"/>
</dbReference>
<dbReference type="Proteomes" id="UP001152797">
    <property type="component" value="Unassembled WGS sequence"/>
</dbReference>
<evidence type="ECO:0000313" key="3">
    <source>
        <dbReference type="EMBL" id="CAI3984542.1"/>
    </source>
</evidence>
<dbReference type="SUPFAM" id="SSF56349">
    <property type="entry name" value="DNA breaking-rejoining enzymes"/>
    <property type="match status" value="1"/>
</dbReference>
<reference evidence="4" key="2">
    <citation type="submission" date="2024-04" db="EMBL/GenBank/DDBJ databases">
        <authorList>
            <person name="Chen Y."/>
            <person name="Shah S."/>
            <person name="Dougan E. K."/>
            <person name="Thang M."/>
            <person name="Chan C."/>
        </authorList>
    </citation>
    <scope>NUCLEOTIDE SEQUENCE [LARGE SCALE GENOMIC DNA]</scope>
</reference>
<organism evidence="3">
    <name type="scientific">Cladocopium goreaui</name>
    <dbReference type="NCBI Taxonomy" id="2562237"/>
    <lineage>
        <taxon>Eukaryota</taxon>
        <taxon>Sar</taxon>
        <taxon>Alveolata</taxon>
        <taxon>Dinophyceae</taxon>
        <taxon>Suessiales</taxon>
        <taxon>Symbiodiniaceae</taxon>
        <taxon>Cladocopium</taxon>
    </lineage>
</organism>
<proteinExistence type="predicted"/>
<dbReference type="Gene3D" id="1.10.443.10">
    <property type="entry name" value="Intergrase catalytic core"/>
    <property type="match status" value="1"/>
</dbReference>
<dbReference type="OrthoDB" id="414573at2759"/>
<name>A0A9P1C2Z4_9DINO</name>
<dbReference type="SUPFAM" id="SSF56672">
    <property type="entry name" value="DNA/RNA polymerases"/>
    <property type="match status" value="1"/>
</dbReference>
<evidence type="ECO:0000313" key="5">
    <source>
        <dbReference type="Proteomes" id="UP001152797"/>
    </source>
</evidence>
<feature type="compositionally biased region" description="Basic and acidic residues" evidence="2">
    <location>
        <begin position="774"/>
        <end position="788"/>
    </location>
</feature>
<dbReference type="InterPro" id="IPR052055">
    <property type="entry name" value="Hepadnavirus_pol/RT"/>
</dbReference>
<dbReference type="CDD" id="cd09275">
    <property type="entry name" value="RNase_HI_RT_DIRS1"/>
    <property type="match status" value="1"/>
</dbReference>
<feature type="region of interest" description="Disordered" evidence="2">
    <location>
        <begin position="739"/>
        <end position="838"/>
    </location>
</feature>
<dbReference type="PANTHER" id="PTHR33050:SF7">
    <property type="entry name" value="RIBONUCLEASE H"/>
    <property type="match status" value="1"/>
</dbReference>
<dbReference type="InterPro" id="IPR013762">
    <property type="entry name" value="Integrase-like_cat_sf"/>
</dbReference>
<protein>
    <submittedName>
        <fullName evidence="3">Uncharacterized protein</fullName>
    </submittedName>
</protein>
<feature type="region of interest" description="Disordered" evidence="2">
    <location>
        <begin position="1610"/>
        <end position="1679"/>
    </location>
</feature>
<dbReference type="EMBL" id="CAMXCT010000896">
    <property type="protein sequence ID" value="CAI3984542.1"/>
    <property type="molecule type" value="Genomic_DNA"/>
</dbReference>
<evidence type="ECO:0000256" key="2">
    <source>
        <dbReference type="SAM" id="MobiDB-lite"/>
    </source>
</evidence>
<feature type="region of interest" description="Disordered" evidence="2">
    <location>
        <begin position="1734"/>
        <end position="1768"/>
    </location>
</feature>
<keyword evidence="1" id="KW-0233">DNA recombination</keyword>
<comment type="caution">
    <text evidence="3">The sequence shown here is derived from an EMBL/GenBank/DDBJ whole genome shotgun (WGS) entry which is preliminary data.</text>
</comment>
<dbReference type="EMBL" id="CAMXCT020000896">
    <property type="protein sequence ID" value="CAL1137917.1"/>
    <property type="molecule type" value="Genomic_DNA"/>
</dbReference>
<evidence type="ECO:0000313" key="4">
    <source>
        <dbReference type="EMBL" id="CAL1137917.1"/>
    </source>
</evidence>
<dbReference type="PANTHER" id="PTHR33050">
    <property type="entry name" value="REVERSE TRANSCRIPTASE DOMAIN-CONTAINING PROTEIN"/>
    <property type="match status" value="1"/>
</dbReference>
<feature type="compositionally biased region" description="Basic and acidic residues" evidence="2">
    <location>
        <begin position="827"/>
        <end position="838"/>
    </location>
</feature>
<accession>A0A9P1C2Z4</accession>